<dbReference type="EMBL" id="JBEXAC010000001">
    <property type="protein sequence ID" value="MET6997576.1"/>
    <property type="molecule type" value="Genomic_DNA"/>
</dbReference>
<accession>A0ABV2T3F9</accession>
<feature type="chain" id="PRO_5047261936" description="Big-1 domain-containing protein" evidence="1">
    <location>
        <begin position="19"/>
        <end position="353"/>
    </location>
</feature>
<feature type="signal peptide" evidence="1">
    <location>
        <begin position="1"/>
        <end position="18"/>
    </location>
</feature>
<dbReference type="Proteomes" id="UP001549749">
    <property type="component" value="Unassembled WGS sequence"/>
</dbReference>
<evidence type="ECO:0000313" key="3">
    <source>
        <dbReference type="Proteomes" id="UP001549749"/>
    </source>
</evidence>
<name>A0ABV2T3F9_9BACT</name>
<comment type="caution">
    <text evidence="2">The sequence shown here is derived from an EMBL/GenBank/DDBJ whole genome shotgun (WGS) entry which is preliminary data.</text>
</comment>
<dbReference type="Gene3D" id="2.60.40.10">
    <property type="entry name" value="Immunoglobulins"/>
    <property type="match status" value="1"/>
</dbReference>
<keyword evidence="1" id="KW-0732">Signal</keyword>
<organism evidence="2 3">
    <name type="scientific">Chitinophaga defluvii</name>
    <dbReference type="NCBI Taxonomy" id="3163343"/>
    <lineage>
        <taxon>Bacteria</taxon>
        <taxon>Pseudomonadati</taxon>
        <taxon>Bacteroidota</taxon>
        <taxon>Chitinophagia</taxon>
        <taxon>Chitinophagales</taxon>
        <taxon>Chitinophagaceae</taxon>
        <taxon>Chitinophaga</taxon>
    </lineage>
</organism>
<dbReference type="RefSeq" id="WP_354660211.1">
    <property type="nucleotide sequence ID" value="NZ_JBEXAC010000001.1"/>
</dbReference>
<keyword evidence="3" id="KW-1185">Reference proteome</keyword>
<dbReference type="InterPro" id="IPR013783">
    <property type="entry name" value="Ig-like_fold"/>
</dbReference>
<gene>
    <name evidence="2" type="ORF">ABR189_09365</name>
</gene>
<protein>
    <recommendedName>
        <fullName evidence="4">Big-1 domain-containing protein</fullName>
    </recommendedName>
</protein>
<evidence type="ECO:0000256" key="1">
    <source>
        <dbReference type="SAM" id="SignalP"/>
    </source>
</evidence>
<evidence type="ECO:0000313" key="2">
    <source>
        <dbReference type="EMBL" id="MET6997576.1"/>
    </source>
</evidence>
<proteinExistence type="predicted"/>
<sequence length="353" mass="38040">MYKIYTICFFIFSITCFATCAKKDEDRVTPQDDIIRIEFESDTTNLLADQQSVIQLKAVITPAASTAFRVVSFSASEELGSFQGTVVDKKNIVTADNEGIARASIKVGNIPGTYYIAAEIKGDDKVFRTKDFPITLKPVPSADKLSITIDQQDPPADGYTTLKITARAKYIKEKTIVLQANTGAFLQSASEPLKITLPLDDQGQAITFFQVSNTVQPHVITATAGTDITVAQVINPVASYPEVLLVEPSSLYIDTAGAGIKLDVILKKNEAQRKVSTGTPVQFRAYQLIGGIEKPVGRFTGTNQAASNADGVVPAVQFIADTGGIDTLTAITVEVAALNNQQMLKSTLHIKVK</sequence>
<evidence type="ECO:0008006" key="4">
    <source>
        <dbReference type="Google" id="ProtNLM"/>
    </source>
</evidence>
<reference evidence="2 3" key="1">
    <citation type="submission" date="2024-06" db="EMBL/GenBank/DDBJ databases">
        <title>Chitinophaga defluvii sp. nov., isolated from municipal sewage.</title>
        <authorList>
            <person name="Zhang L."/>
        </authorList>
    </citation>
    <scope>NUCLEOTIDE SEQUENCE [LARGE SCALE GENOMIC DNA]</scope>
    <source>
        <strain evidence="2 3">H8</strain>
    </source>
</reference>